<dbReference type="GeneID" id="25275309"/>
<feature type="domain" description="Fumarylacetoacetase-like C-terminal" evidence="3">
    <location>
        <begin position="76"/>
        <end position="283"/>
    </location>
</feature>
<dbReference type="PANTHER" id="PTHR11820:SF112">
    <property type="entry name" value="FUMARYLACETOACETATE HYDROLASE FAMILY PROTEIN (AFU_ORTHOLOGUE AFUA_1G02370)-RELATED"/>
    <property type="match status" value="1"/>
</dbReference>
<organism evidence="4 5">
    <name type="scientific">Exophiala aquamarina CBS 119918</name>
    <dbReference type="NCBI Taxonomy" id="1182545"/>
    <lineage>
        <taxon>Eukaryota</taxon>
        <taxon>Fungi</taxon>
        <taxon>Dikarya</taxon>
        <taxon>Ascomycota</taxon>
        <taxon>Pezizomycotina</taxon>
        <taxon>Eurotiomycetes</taxon>
        <taxon>Chaetothyriomycetidae</taxon>
        <taxon>Chaetothyriales</taxon>
        <taxon>Herpotrichiellaceae</taxon>
        <taxon>Exophiala</taxon>
    </lineage>
</organism>
<dbReference type="Gene3D" id="3.90.850.10">
    <property type="entry name" value="Fumarylacetoacetase-like, C-terminal domain"/>
    <property type="match status" value="1"/>
</dbReference>
<gene>
    <name evidence="4" type="ORF">A1O9_00357</name>
</gene>
<protein>
    <recommendedName>
        <fullName evidence="3">Fumarylacetoacetase-like C-terminal domain-containing protein</fullName>
    </recommendedName>
</protein>
<dbReference type="InterPro" id="IPR036663">
    <property type="entry name" value="Fumarylacetoacetase_C_sf"/>
</dbReference>
<accession>A0A072Q3B1</accession>
<dbReference type="RefSeq" id="XP_013264975.1">
    <property type="nucleotide sequence ID" value="XM_013409521.1"/>
</dbReference>
<dbReference type="FunFam" id="3.90.850.10:FF:000002">
    <property type="entry name" value="2-hydroxyhepta-2,4-diene-1,7-dioate isomerase"/>
    <property type="match status" value="1"/>
</dbReference>
<reference evidence="4 5" key="1">
    <citation type="submission" date="2013-03" db="EMBL/GenBank/DDBJ databases">
        <title>The Genome Sequence of Exophiala aquamarina CBS 119918.</title>
        <authorList>
            <consortium name="The Broad Institute Genomics Platform"/>
            <person name="Cuomo C."/>
            <person name="de Hoog S."/>
            <person name="Gorbushina A."/>
            <person name="Walker B."/>
            <person name="Young S.K."/>
            <person name="Zeng Q."/>
            <person name="Gargeya S."/>
            <person name="Fitzgerald M."/>
            <person name="Haas B."/>
            <person name="Abouelleil A."/>
            <person name="Allen A.W."/>
            <person name="Alvarado L."/>
            <person name="Arachchi H.M."/>
            <person name="Berlin A.M."/>
            <person name="Chapman S.B."/>
            <person name="Gainer-Dewar J."/>
            <person name="Goldberg J."/>
            <person name="Griggs A."/>
            <person name="Gujja S."/>
            <person name="Hansen M."/>
            <person name="Howarth C."/>
            <person name="Imamovic A."/>
            <person name="Ireland A."/>
            <person name="Larimer J."/>
            <person name="McCowan C."/>
            <person name="Murphy C."/>
            <person name="Pearson M."/>
            <person name="Poon T.W."/>
            <person name="Priest M."/>
            <person name="Roberts A."/>
            <person name="Saif S."/>
            <person name="Shea T."/>
            <person name="Sisk P."/>
            <person name="Sykes S."/>
            <person name="Wortman J."/>
            <person name="Nusbaum C."/>
            <person name="Birren B."/>
        </authorList>
    </citation>
    <scope>NUCLEOTIDE SEQUENCE [LARGE SCALE GENOMIC DNA]</scope>
    <source>
        <strain evidence="4 5">CBS 119918</strain>
    </source>
</reference>
<comment type="similarity">
    <text evidence="1">Belongs to the FAH family.</text>
</comment>
<dbReference type="InterPro" id="IPR011234">
    <property type="entry name" value="Fumarylacetoacetase-like_C"/>
</dbReference>
<evidence type="ECO:0000256" key="2">
    <source>
        <dbReference type="ARBA" id="ARBA00022723"/>
    </source>
</evidence>
<evidence type="ECO:0000259" key="3">
    <source>
        <dbReference type="Pfam" id="PF01557"/>
    </source>
</evidence>
<dbReference type="OrthoDB" id="411064at2759"/>
<keyword evidence="5" id="KW-1185">Reference proteome</keyword>
<dbReference type="VEuPathDB" id="FungiDB:A1O9_00357"/>
<dbReference type="GO" id="GO:0046872">
    <property type="term" value="F:metal ion binding"/>
    <property type="evidence" value="ECO:0007669"/>
    <property type="project" value="UniProtKB-KW"/>
</dbReference>
<dbReference type="Pfam" id="PF01557">
    <property type="entry name" value="FAA_hydrolase"/>
    <property type="match status" value="1"/>
</dbReference>
<sequence>MTKATHIIRFIANEDNRIHLGQLVDTSRDVGLDSFAGKEIKAYLINGSIFQPEVTSHVYTVKTLLSPIAKEETNYIRCLGLNYKDHAAEAKLDLPKAPILFTKPRTALADPYPAAIPVPKAAQDGTSDYEAELALIIGKTGRDIPEDQALDYVLGYTASNDVSARTLQMTTTQWSFSKGLDGSCPLGPVLVTKDAIPDPQVLSIKAIYNGQTVQDGNTKDMIFNIKKQISYLSQGTTLEAGTIFLTGTPAGIGFFRQPRVVLEDGGDIRVAIEKIGTLVNKVRYEEW</sequence>
<name>A0A072Q3B1_9EURO</name>
<dbReference type="PANTHER" id="PTHR11820">
    <property type="entry name" value="ACYLPYRUVASE"/>
    <property type="match status" value="1"/>
</dbReference>
<evidence type="ECO:0000313" key="4">
    <source>
        <dbReference type="EMBL" id="KEF62385.1"/>
    </source>
</evidence>
<dbReference type="HOGENOM" id="CLU_028458_2_1_1"/>
<proteinExistence type="inferred from homology"/>
<keyword evidence="2" id="KW-0479">Metal-binding</keyword>
<dbReference type="Proteomes" id="UP000027920">
    <property type="component" value="Unassembled WGS sequence"/>
</dbReference>
<dbReference type="EMBL" id="AMGV01000001">
    <property type="protein sequence ID" value="KEF62385.1"/>
    <property type="molecule type" value="Genomic_DNA"/>
</dbReference>
<dbReference type="STRING" id="1182545.A0A072Q3B1"/>
<dbReference type="AlphaFoldDB" id="A0A072Q3B1"/>
<comment type="caution">
    <text evidence="4">The sequence shown here is derived from an EMBL/GenBank/DDBJ whole genome shotgun (WGS) entry which is preliminary data.</text>
</comment>
<evidence type="ECO:0000313" key="5">
    <source>
        <dbReference type="Proteomes" id="UP000027920"/>
    </source>
</evidence>
<evidence type="ECO:0000256" key="1">
    <source>
        <dbReference type="ARBA" id="ARBA00010211"/>
    </source>
</evidence>
<dbReference type="GO" id="GO:0050163">
    <property type="term" value="F:oxaloacetate tautomerase activity"/>
    <property type="evidence" value="ECO:0007669"/>
    <property type="project" value="UniProtKB-ARBA"/>
</dbReference>
<dbReference type="GO" id="GO:0006107">
    <property type="term" value="P:oxaloacetate metabolic process"/>
    <property type="evidence" value="ECO:0007669"/>
    <property type="project" value="UniProtKB-ARBA"/>
</dbReference>
<dbReference type="SUPFAM" id="SSF56529">
    <property type="entry name" value="FAH"/>
    <property type="match status" value="1"/>
</dbReference>